<feature type="domain" description="DAGKc" evidence="7">
    <location>
        <begin position="216"/>
        <end position="340"/>
    </location>
</feature>
<dbReference type="PROSITE" id="PS50146">
    <property type="entry name" value="DAGK"/>
    <property type="match status" value="1"/>
</dbReference>
<dbReference type="PANTHER" id="PTHR14969">
    <property type="entry name" value="SPHINGOSINE-1-PHOSPHATE PHOSPHOHYDROLASE"/>
    <property type="match status" value="1"/>
</dbReference>
<dbReference type="InterPro" id="IPR036938">
    <property type="entry name" value="PAP2/HPO_sf"/>
</dbReference>
<accession>A0A2G5PGE3</accession>
<evidence type="ECO:0000256" key="5">
    <source>
        <dbReference type="ARBA" id="ARBA00022989"/>
    </source>
</evidence>
<evidence type="ECO:0000256" key="3">
    <source>
        <dbReference type="ARBA" id="ARBA00022692"/>
    </source>
</evidence>
<organism evidence="8 9">
    <name type="scientific">Mycolicibacterium brumae</name>
    <dbReference type="NCBI Taxonomy" id="85968"/>
    <lineage>
        <taxon>Bacteria</taxon>
        <taxon>Bacillati</taxon>
        <taxon>Actinomycetota</taxon>
        <taxon>Actinomycetes</taxon>
        <taxon>Mycobacteriales</taxon>
        <taxon>Mycobacteriaceae</taxon>
        <taxon>Mycolicibacterium</taxon>
    </lineage>
</organism>
<dbReference type="PANTHER" id="PTHR14969:SF62">
    <property type="entry name" value="DECAPRENYLPHOSPHORYL-5-PHOSPHORIBOSE PHOSPHATASE RV3807C-RELATED"/>
    <property type="match status" value="1"/>
</dbReference>
<evidence type="ECO:0000313" key="8">
    <source>
        <dbReference type="EMBL" id="PIB77103.1"/>
    </source>
</evidence>
<dbReference type="GO" id="GO:0005886">
    <property type="term" value="C:plasma membrane"/>
    <property type="evidence" value="ECO:0007669"/>
    <property type="project" value="UniProtKB-SubCell"/>
</dbReference>
<dbReference type="SUPFAM" id="SSF48317">
    <property type="entry name" value="Acid phosphatase/Vanadium-dependent haloperoxidase"/>
    <property type="match status" value="1"/>
</dbReference>
<keyword evidence="4" id="KW-0378">Hydrolase</keyword>
<keyword evidence="3" id="KW-0812">Transmembrane</keyword>
<dbReference type="SUPFAM" id="SSF111331">
    <property type="entry name" value="NAD kinase/diacylglycerol kinase-like"/>
    <property type="match status" value="1"/>
</dbReference>
<protein>
    <submittedName>
        <fullName evidence="8">Phosphoesterase</fullName>
    </submittedName>
</protein>
<reference evidence="8 9" key="1">
    <citation type="journal article" date="2017" name="Infect. Genet. Evol.">
        <title>The new phylogeny of the genus Mycobacterium: The old and the news.</title>
        <authorList>
            <person name="Tortoli E."/>
            <person name="Fedrizzi T."/>
            <person name="Meehan C.J."/>
            <person name="Trovato A."/>
            <person name="Grottola A."/>
            <person name="Giacobazzi E."/>
            <person name="Serpini G.F."/>
            <person name="Tagliazucchi S."/>
            <person name="Fabio A."/>
            <person name="Bettua C."/>
            <person name="Bertorelli R."/>
            <person name="Frascaro F."/>
            <person name="De Sanctis V."/>
            <person name="Pecorari M."/>
            <person name="Jousson O."/>
            <person name="Segata N."/>
            <person name="Cirillo D.M."/>
        </authorList>
    </citation>
    <scope>NUCLEOTIDE SEQUENCE [LARGE SCALE GENOMIC DNA]</scope>
    <source>
        <strain evidence="8 9">CIP1034565</strain>
    </source>
</reference>
<sequence>MARALQKTGGYLRNTRGYQEITRGLGTLDQEIFDAVAGSETPLLDAVLPPLTRAADHSKLWMGIAAALAASGKPSLRRGAVRGLITLGVTSLVANQGSKRLHRRERPGLASVPLPRRIRRRYPTSSSFPSGHSASAAAFALGVGLESPPAGLVIGGLAGLVGLSRIYTGAHYPGDVLAGFGIGATIAVLGAKLVPPVVEAKLPRTEPLLVDTPARPDGAGVVLVVNPASGSGTGERVLQQVRDELPAVEIVELGPQDDVSQVLRSAAARAEVLGIAGGDGTVSAAAAVALEVGKPLAVFPAGTFNHFAKDIGCPTPARTIAAIRAGSVSKVDLIRLNGTNIIVNTASIGAYPQFVARRERHEKQVGKPLAGAYALWQTMRNEPPVRIRYDDKTVETSLFFIGNSIYLPSGFAPSVRSRMDDGLIDVRMLEVGQPWARFRIFGALVLGRLTRSKLYHELQVPEFSFAAVDGPTPVAHDGEVGAALPEATFTSLYRALPVYRWLS</sequence>
<evidence type="ECO:0000256" key="6">
    <source>
        <dbReference type="ARBA" id="ARBA00023136"/>
    </source>
</evidence>
<evidence type="ECO:0000256" key="1">
    <source>
        <dbReference type="ARBA" id="ARBA00004651"/>
    </source>
</evidence>
<dbReference type="SMART" id="SM00014">
    <property type="entry name" value="acidPPc"/>
    <property type="match status" value="1"/>
</dbReference>
<dbReference type="EMBL" id="PDCN02000002">
    <property type="protein sequence ID" value="PIB77103.1"/>
    <property type="molecule type" value="Genomic_DNA"/>
</dbReference>
<proteinExistence type="predicted"/>
<evidence type="ECO:0000256" key="2">
    <source>
        <dbReference type="ARBA" id="ARBA00022475"/>
    </source>
</evidence>
<dbReference type="InterPro" id="IPR016064">
    <property type="entry name" value="NAD/diacylglycerol_kinase_sf"/>
</dbReference>
<dbReference type="InterPro" id="IPR001206">
    <property type="entry name" value="Diacylglycerol_kinase_cat_dom"/>
</dbReference>
<evidence type="ECO:0000259" key="7">
    <source>
        <dbReference type="PROSITE" id="PS50146"/>
    </source>
</evidence>
<evidence type="ECO:0000256" key="4">
    <source>
        <dbReference type="ARBA" id="ARBA00022801"/>
    </source>
</evidence>
<keyword evidence="9" id="KW-1185">Reference proteome</keyword>
<name>A0A2G5PGE3_9MYCO</name>
<dbReference type="SMART" id="SM00046">
    <property type="entry name" value="DAGKc"/>
    <property type="match status" value="1"/>
</dbReference>
<dbReference type="InterPro" id="IPR017438">
    <property type="entry name" value="ATP-NAD_kinase_N"/>
</dbReference>
<dbReference type="Gene3D" id="2.60.200.40">
    <property type="match status" value="1"/>
</dbReference>
<evidence type="ECO:0000313" key="9">
    <source>
        <dbReference type="Proteomes" id="UP000230551"/>
    </source>
</evidence>
<dbReference type="OrthoDB" id="5242960at2"/>
<keyword evidence="2" id="KW-1003">Cell membrane</keyword>
<dbReference type="Pfam" id="PF01569">
    <property type="entry name" value="PAP2"/>
    <property type="match status" value="1"/>
</dbReference>
<dbReference type="Gene3D" id="1.20.144.10">
    <property type="entry name" value="Phosphatidic acid phosphatase type 2/haloperoxidase"/>
    <property type="match status" value="1"/>
</dbReference>
<dbReference type="RefSeq" id="WP_090588764.1">
    <property type="nucleotide sequence ID" value="NZ_CP104302.1"/>
</dbReference>
<comment type="subcellular location">
    <subcellularLocation>
        <location evidence="1">Cell membrane</location>
        <topology evidence="1">Multi-pass membrane protein</topology>
    </subcellularLocation>
</comment>
<keyword evidence="6" id="KW-0472">Membrane</keyword>
<gene>
    <name evidence="8" type="ORF">CQY22_002260</name>
</gene>
<comment type="caution">
    <text evidence="8">The sequence shown here is derived from an EMBL/GenBank/DDBJ whole genome shotgun (WGS) entry which is preliminary data.</text>
</comment>
<dbReference type="GO" id="GO:0016301">
    <property type="term" value="F:kinase activity"/>
    <property type="evidence" value="ECO:0007669"/>
    <property type="project" value="InterPro"/>
</dbReference>
<dbReference type="Proteomes" id="UP000230551">
    <property type="component" value="Unassembled WGS sequence"/>
</dbReference>
<dbReference type="STRING" id="85968.GCA_900073015_01903"/>
<dbReference type="InterPro" id="IPR000326">
    <property type="entry name" value="PAP2/HPO"/>
</dbReference>
<keyword evidence="5" id="KW-1133">Transmembrane helix</keyword>
<dbReference type="GO" id="GO:0016787">
    <property type="term" value="F:hydrolase activity"/>
    <property type="evidence" value="ECO:0007669"/>
    <property type="project" value="UniProtKB-KW"/>
</dbReference>
<dbReference type="Pfam" id="PF00781">
    <property type="entry name" value="DAGK_cat"/>
    <property type="match status" value="1"/>
</dbReference>
<dbReference type="Gene3D" id="3.40.50.10330">
    <property type="entry name" value="Probable inorganic polyphosphate/atp-NAD kinase, domain 1"/>
    <property type="match status" value="1"/>
</dbReference>
<dbReference type="AlphaFoldDB" id="A0A2G5PGE3"/>
<dbReference type="CDD" id="cd01610">
    <property type="entry name" value="PAP2_like"/>
    <property type="match status" value="1"/>
</dbReference>